<dbReference type="AlphaFoldDB" id="A0A8S8ZJ31"/>
<proteinExistence type="predicted"/>
<evidence type="ECO:0000256" key="1">
    <source>
        <dbReference type="SAM" id="MobiDB-lite"/>
    </source>
</evidence>
<comment type="caution">
    <text evidence="2">The sequence shown here is derived from an EMBL/GenBank/DDBJ whole genome shotgun (WGS) entry which is preliminary data.</text>
</comment>
<protein>
    <submittedName>
        <fullName evidence="2">Uncharacterized protein</fullName>
    </submittedName>
</protein>
<feature type="compositionally biased region" description="Basic and acidic residues" evidence="1">
    <location>
        <begin position="702"/>
        <end position="720"/>
    </location>
</feature>
<feature type="compositionally biased region" description="Low complexity" evidence="1">
    <location>
        <begin position="425"/>
        <end position="438"/>
    </location>
</feature>
<evidence type="ECO:0000313" key="2">
    <source>
        <dbReference type="EMBL" id="KAA8630113.1"/>
    </source>
</evidence>
<feature type="region of interest" description="Disordered" evidence="1">
    <location>
        <begin position="269"/>
        <end position="291"/>
    </location>
</feature>
<feature type="compositionally biased region" description="Basic residues" evidence="1">
    <location>
        <begin position="744"/>
        <end position="754"/>
    </location>
</feature>
<feature type="region of interest" description="Disordered" evidence="1">
    <location>
        <begin position="420"/>
        <end position="460"/>
    </location>
</feature>
<feature type="compositionally biased region" description="Polar residues" evidence="1">
    <location>
        <begin position="439"/>
        <end position="460"/>
    </location>
</feature>
<feature type="region of interest" description="Disordered" evidence="1">
    <location>
        <begin position="89"/>
        <end position="145"/>
    </location>
</feature>
<sequence>MGFLRLFSKRSGNKSKEDVSPKSLDYESMVAGTPPVLGTKPTRGNGPLVIKILPRDVNQAQIAVRNDGSVTDGLLMPSPIIPGFRAEDIERPSSAPNGFRTPSRSLGAGGSLRAAPDTKSPHRRPPPLSFRMARPETSPLARSVSQNGIDAKVLSQPQVAPSVHSRSNSIVSNTGSRYRDIIEAHSEIKPINFKIRIKATGTRDYGEDVAERNLGENGHNLDSPSVKAFYARSSMIFEKSKADEITKQLEAEPSIHRARTRTLASKLSVDLSTNPAHSPIPSRATTSHGRQVSAYEHPDGALSLGPRLPANCNLQRSKSVNTYLPVESNSGTSVQTIAATTEQETEVSDLPPVIEWPLRSFSPITLKPSALGASLSLAPPEIIKPASLSPNEEQSAPGDHSPTSNASSVKCFAVNPEYHHERPWSSSSSTLSISDLRSNPSSPSRSQHTADTSVNLSQTSFKSAPQLPSLTFLPIPEAPDNFNIDDYISTDASSIKGHQRHTGESEEELLFNDFGYGAHGTQLPGLLDSNTLFEQVASPIPIQNQQHCRCSSWATTPINAGSFGRAVGGQQRSYILDTGVEDDSDETDYEQHSSGLMSPVLLHSPKPQHHHALSGEIYSGVVGHVPRTRTFGSDRTSSLQSGRGTKRTPAVLSCRGIQSSELARPTTSCSTRLFTPVSNSQSKDVEINTPENTKREKGKQKMLQEGKDETENHSEIRDKQQLPPSTPTSATATEAAAAATSSAVKRRKQIKAGKRATDAVKKRRPQTSQGVVTSPRSPKSLKSPRIRNKTSIQKVAVSRGGEYSDEEHHADTEG</sequence>
<feature type="region of interest" description="Disordered" evidence="1">
    <location>
        <begin position="673"/>
        <end position="814"/>
    </location>
</feature>
<feature type="compositionally biased region" description="Low complexity" evidence="1">
    <location>
        <begin position="727"/>
        <end position="743"/>
    </location>
</feature>
<name>A0A8S8ZJ31_SORMA</name>
<evidence type="ECO:0000313" key="3">
    <source>
        <dbReference type="Proteomes" id="UP000433876"/>
    </source>
</evidence>
<dbReference type="Proteomes" id="UP000433876">
    <property type="component" value="Unassembled WGS sequence"/>
</dbReference>
<gene>
    <name evidence="2" type="ORF">SMACR_00976</name>
</gene>
<feature type="region of interest" description="Disordered" evidence="1">
    <location>
        <begin position="628"/>
        <end position="650"/>
    </location>
</feature>
<feature type="compositionally biased region" description="Polar residues" evidence="1">
    <location>
        <begin position="94"/>
        <end position="104"/>
    </location>
</feature>
<dbReference type="VEuPathDB" id="FungiDB:SMAC_00976"/>
<reference evidence="2 3" key="1">
    <citation type="submission" date="2017-07" db="EMBL/GenBank/DDBJ databases">
        <title>Genome sequence of the Sordaria macrospora wild type strain R19027.</title>
        <authorList>
            <person name="Nowrousian M."/>
            <person name="Teichert I."/>
            <person name="Kueck U."/>
        </authorList>
    </citation>
    <scope>NUCLEOTIDE SEQUENCE [LARGE SCALE GENOMIC DNA]</scope>
    <source>
        <strain evidence="2 3">R19027</strain>
        <tissue evidence="2">Mycelium</tissue>
    </source>
</reference>
<feature type="region of interest" description="Disordered" evidence="1">
    <location>
        <begin position="1"/>
        <end position="42"/>
    </location>
</feature>
<feature type="compositionally biased region" description="Polar residues" evidence="1">
    <location>
        <begin position="630"/>
        <end position="643"/>
    </location>
</feature>
<feature type="compositionally biased region" description="Polar residues" evidence="1">
    <location>
        <begin position="673"/>
        <end position="682"/>
    </location>
</feature>
<accession>A0A8S8ZJ31</accession>
<organism evidence="2 3">
    <name type="scientific">Sordaria macrospora</name>
    <dbReference type="NCBI Taxonomy" id="5147"/>
    <lineage>
        <taxon>Eukaryota</taxon>
        <taxon>Fungi</taxon>
        <taxon>Dikarya</taxon>
        <taxon>Ascomycota</taxon>
        <taxon>Pezizomycotina</taxon>
        <taxon>Sordariomycetes</taxon>
        <taxon>Sordariomycetidae</taxon>
        <taxon>Sordariales</taxon>
        <taxon>Sordariaceae</taxon>
        <taxon>Sordaria</taxon>
    </lineage>
</organism>
<feature type="region of interest" description="Disordered" evidence="1">
    <location>
        <begin position="384"/>
        <end position="407"/>
    </location>
</feature>
<dbReference type="EMBL" id="NMPR01000114">
    <property type="protein sequence ID" value="KAA8630113.1"/>
    <property type="molecule type" value="Genomic_DNA"/>
</dbReference>